<feature type="transmembrane region" description="Helical" evidence="7">
    <location>
        <begin position="206"/>
        <end position="224"/>
    </location>
</feature>
<feature type="transmembrane region" description="Helical" evidence="7">
    <location>
        <begin position="175"/>
        <end position="194"/>
    </location>
</feature>
<dbReference type="InterPro" id="IPR036938">
    <property type="entry name" value="PAP2/HPO_sf"/>
</dbReference>
<dbReference type="PANTHER" id="PTHR14969">
    <property type="entry name" value="SPHINGOSINE-1-PHOSPHATE PHOSPHOHYDROLASE"/>
    <property type="match status" value="1"/>
</dbReference>
<keyword evidence="4" id="KW-0378">Hydrolase</keyword>
<dbReference type="GO" id="GO:0016787">
    <property type="term" value="F:hydrolase activity"/>
    <property type="evidence" value="ECO:0007669"/>
    <property type="project" value="UniProtKB-KW"/>
</dbReference>
<feature type="transmembrane region" description="Helical" evidence="7">
    <location>
        <begin position="106"/>
        <end position="130"/>
    </location>
</feature>
<dbReference type="PANTHER" id="PTHR14969:SF62">
    <property type="entry name" value="DECAPRENYLPHOSPHORYL-5-PHOSPHORIBOSE PHOSPHATASE RV3807C-RELATED"/>
    <property type="match status" value="1"/>
</dbReference>
<dbReference type="SUPFAM" id="SSF48317">
    <property type="entry name" value="Acid phosphatase/Vanadium-dependent haloperoxidase"/>
    <property type="match status" value="1"/>
</dbReference>
<dbReference type="InterPro" id="IPR000326">
    <property type="entry name" value="PAP2/HPO"/>
</dbReference>
<evidence type="ECO:0000256" key="2">
    <source>
        <dbReference type="ARBA" id="ARBA00022475"/>
    </source>
</evidence>
<evidence type="ECO:0000313" key="10">
    <source>
        <dbReference type="Proteomes" id="UP000320461"/>
    </source>
</evidence>
<keyword evidence="2" id="KW-1003">Cell membrane</keyword>
<evidence type="ECO:0000256" key="1">
    <source>
        <dbReference type="ARBA" id="ARBA00004651"/>
    </source>
</evidence>
<accession>A0A4Y3KJC0</accession>
<dbReference type="Pfam" id="PF01569">
    <property type="entry name" value="PAP2"/>
    <property type="match status" value="1"/>
</dbReference>
<keyword evidence="6 7" id="KW-0472">Membrane</keyword>
<keyword evidence="5 7" id="KW-1133">Transmembrane helix</keyword>
<reference evidence="9 10" key="1">
    <citation type="submission" date="2019-06" db="EMBL/GenBank/DDBJ databases">
        <title>Whole genome shotgun sequence of Cellulomonas gelida NBRC 3748.</title>
        <authorList>
            <person name="Hosoyama A."/>
            <person name="Uohara A."/>
            <person name="Ohji S."/>
            <person name="Ichikawa N."/>
        </authorList>
    </citation>
    <scope>NUCLEOTIDE SEQUENCE [LARGE SCALE GENOMIC DNA]</scope>
    <source>
        <strain evidence="9 10">NBRC 3748</strain>
    </source>
</reference>
<organism evidence="9 10">
    <name type="scientific">Cellulomonas gelida</name>
    <dbReference type="NCBI Taxonomy" id="1712"/>
    <lineage>
        <taxon>Bacteria</taxon>
        <taxon>Bacillati</taxon>
        <taxon>Actinomycetota</taxon>
        <taxon>Actinomycetes</taxon>
        <taxon>Micrococcales</taxon>
        <taxon>Cellulomonadaceae</taxon>
        <taxon>Cellulomonas</taxon>
    </lineage>
</organism>
<keyword evidence="10" id="KW-1185">Reference proteome</keyword>
<evidence type="ECO:0000256" key="3">
    <source>
        <dbReference type="ARBA" id="ARBA00022692"/>
    </source>
</evidence>
<keyword evidence="3 7" id="KW-0812">Transmembrane</keyword>
<dbReference type="EMBL" id="BJLQ01000015">
    <property type="protein sequence ID" value="GEA84511.1"/>
    <property type="molecule type" value="Genomic_DNA"/>
</dbReference>
<feature type="domain" description="Phosphatidic acid phosphatase type 2/haloperoxidase" evidence="8">
    <location>
        <begin position="110"/>
        <end position="221"/>
    </location>
</feature>
<dbReference type="RefSeq" id="WP_229747593.1">
    <property type="nucleotide sequence ID" value="NZ_BJLQ01000015.1"/>
</dbReference>
<gene>
    <name evidence="9" type="ORF">CGE01nite_17620</name>
</gene>
<evidence type="ECO:0000313" key="9">
    <source>
        <dbReference type="EMBL" id="GEA84511.1"/>
    </source>
</evidence>
<feature type="transmembrane region" description="Helical" evidence="7">
    <location>
        <begin position="75"/>
        <end position="100"/>
    </location>
</feature>
<dbReference type="Gene3D" id="1.20.144.10">
    <property type="entry name" value="Phosphatidic acid phosphatase type 2/haloperoxidase"/>
    <property type="match status" value="2"/>
</dbReference>
<evidence type="ECO:0000259" key="8">
    <source>
        <dbReference type="SMART" id="SM00014"/>
    </source>
</evidence>
<evidence type="ECO:0000256" key="7">
    <source>
        <dbReference type="SAM" id="Phobius"/>
    </source>
</evidence>
<name>A0A4Y3KJC0_9CELL</name>
<evidence type="ECO:0000256" key="6">
    <source>
        <dbReference type="ARBA" id="ARBA00023136"/>
    </source>
</evidence>
<feature type="transmembrane region" description="Helical" evidence="7">
    <location>
        <begin position="33"/>
        <end position="54"/>
    </location>
</feature>
<proteinExistence type="predicted"/>
<comment type="subcellular location">
    <subcellularLocation>
        <location evidence="1">Cell membrane</location>
        <topology evidence="1">Multi-pass membrane protein</topology>
    </subcellularLocation>
</comment>
<dbReference type="GO" id="GO:0005886">
    <property type="term" value="C:plasma membrane"/>
    <property type="evidence" value="ECO:0007669"/>
    <property type="project" value="UniProtKB-SubCell"/>
</dbReference>
<dbReference type="Proteomes" id="UP000320461">
    <property type="component" value="Unassembled WGS sequence"/>
</dbReference>
<dbReference type="SMART" id="SM00014">
    <property type="entry name" value="acidPPc"/>
    <property type="match status" value="1"/>
</dbReference>
<evidence type="ECO:0000256" key="5">
    <source>
        <dbReference type="ARBA" id="ARBA00022989"/>
    </source>
</evidence>
<dbReference type="CDD" id="cd03392">
    <property type="entry name" value="PAP2_like_2"/>
    <property type="match status" value="1"/>
</dbReference>
<evidence type="ECO:0000256" key="4">
    <source>
        <dbReference type="ARBA" id="ARBA00022801"/>
    </source>
</evidence>
<protein>
    <recommendedName>
        <fullName evidence="8">Phosphatidic acid phosphatase type 2/haloperoxidase domain-containing protein</fullName>
    </recommendedName>
</protein>
<comment type="caution">
    <text evidence="9">The sequence shown here is derived from an EMBL/GenBank/DDBJ whole genome shotgun (WGS) entry which is preliminary data.</text>
</comment>
<sequence length="244" mass="26861">MRLDLDRYANDPSAPSGGEFGRDLGLRVAVPAVGWWAVVVGIGLLLMGPLATLGERELAVNEWFVEQRTALLDQLTSWWSTIGNTPIIVGVCLVVVAAVWWRTRQWWYAVVPAIAVATQASVFMLAALVVGRERPDVEALDEAPPTSSFPSGHSGASTALYVTFALMAQRIERTWLRVTVTVILLVLPMLVVYSRLYRGMHHVSDIVVGVLNGLVCTVLAWNYLRRTPRPADEPTTVQSAERAR</sequence>
<dbReference type="AlphaFoldDB" id="A0A4Y3KJC0"/>